<keyword evidence="1" id="KW-0472">Membrane</keyword>
<protein>
    <recommendedName>
        <fullName evidence="4">MFS transporter</fullName>
    </recommendedName>
</protein>
<organism evidence="2 3">
    <name type="scientific">Paracoccus cavernae</name>
    <dbReference type="NCBI Taxonomy" id="1571207"/>
    <lineage>
        <taxon>Bacteria</taxon>
        <taxon>Pseudomonadati</taxon>
        <taxon>Pseudomonadota</taxon>
        <taxon>Alphaproteobacteria</taxon>
        <taxon>Rhodobacterales</taxon>
        <taxon>Paracoccaceae</taxon>
        <taxon>Paracoccus</taxon>
    </lineage>
</organism>
<accession>A0ABT8DGD5</accession>
<feature type="transmembrane region" description="Helical" evidence="1">
    <location>
        <begin position="7"/>
        <end position="30"/>
    </location>
</feature>
<comment type="caution">
    <text evidence="2">The sequence shown here is derived from an EMBL/GenBank/DDBJ whole genome shotgun (WGS) entry which is preliminary data.</text>
</comment>
<gene>
    <name evidence="2" type="ORF">QWZ10_24220</name>
</gene>
<evidence type="ECO:0000313" key="3">
    <source>
        <dbReference type="Proteomes" id="UP001243846"/>
    </source>
</evidence>
<keyword evidence="3" id="KW-1185">Reference proteome</keyword>
<evidence type="ECO:0000313" key="2">
    <source>
        <dbReference type="EMBL" id="MDN3714112.1"/>
    </source>
</evidence>
<dbReference type="EMBL" id="JAUFRC010000003">
    <property type="protein sequence ID" value="MDN3714112.1"/>
    <property type="molecule type" value="Genomic_DNA"/>
</dbReference>
<sequence length="81" mass="8094">MTLGAPLTGLALAGFVLIGLGASNIVPVLFSAAGRQSVMPPALAIAAVTTVGYAGILLGPALLDLSPRSRACPPHSSCWPR</sequence>
<evidence type="ECO:0000256" key="1">
    <source>
        <dbReference type="SAM" id="Phobius"/>
    </source>
</evidence>
<keyword evidence="1" id="KW-0812">Transmembrane</keyword>
<feature type="transmembrane region" description="Helical" evidence="1">
    <location>
        <begin position="42"/>
        <end position="63"/>
    </location>
</feature>
<evidence type="ECO:0008006" key="4">
    <source>
        <dbReference type="Google" id="ProtNLM"/>
    </source>
</evidence>
<keyword evidence="1" id="KW-1133">Transmembrane helix</keyword>
<reference evidence="3" key="1">
    <citation type="journal article" date="2019" name="Int. J. Syst. Evol. Microbiol.">
        <title>The Global Catalogue of Microorganisms (GCM) 10K type strain sequencing project: providing services to taxonomists for standard genome sequencing and annotation.</title>
        <authorList>
            <consortium name="The Broad Institute Genomics Platform"/>
            <consortium name="The Broad Institute Genome Sequencing Center for Infectious Disease"/>
            <person name="Wu L."/>
            <person name="Ma J."/>
        </authorList>
    </citation>
    <scope>NUCLEOTIDE SEQUENCE [LARGE SCALE GENOMIC DNA]</scope>
    <source>
        <strain evidence="3">CECT 8482</strain>
    </source>
</reference>
<name>A0ABT8DGD5_9RHOB</name>
<proteinExistence type="predicted"/>
<dbReference type="Proteomes" id="UP001243846">
    <property type="component" value="Unassembled WGS sequence"/>
</dbReference>